<feature type="chain" id="PRO_5036676488" description="DUF4402 domain-containing protein" evidence="1">
    <location>
        <begin position="24"/>
        <end position="151"/>
    </location>
</feature>
<evidence type="ECO:0000313" key="2">
    <source>
        <dbReference type="EMBL" id="MBM3317411.1"/>
    </source>
</evidence>
<evidence type="ECO:0000256" key="1">
    <source>
        <dbReference type="SAM" id="SignalP"/>
    </source>
</evidence>
<dbReference type="AlphaFoldDB" id="A0A937XBI4"/>
<accession>A0A937XBI4</accession>
<dbReference type="Proteomes" id="UP000748308">
    <property type="component" value="Unassembled WGS sequence"/>
</dbReference>
<sequence>MKAVLVLTMLAAGLALAPGPAVADGSYCCSDDATVSLSIETYCDVHFLDGAAAFSIQVANGATEGEATQPFFAGANCCVWLDSELTPPIGAPGLWSCEIDGVPSGTHIQFGPGIYDGPAQATVRVGGLDPFQTPAGQYQGGVMTLTLQVDP</sequence>
<organism evidence="2 3">
    <name type="scientific">Eiseniibacteriota bacterium</name>
    <dbReference type="NCBI Taxonomy" id="2212470"/>
    <lineage>
        <taxon>Bacteria</taxon>
        <taxon>Candidatus Eiseniibacteriota</taxon>
    </lineage>
</organism>
<proteinExistence type="predicted"/>
<gene>
    <name evidence="2" type="ORF">FJY75_06120</name>
</gene>
<dbReference type="EMBL" id="VGIY01000120">
    <property type="protein sequence ID" value="MBM3317411.1"/>
    <property type="molecule type" value="Genomic_DNA"/>
</dbReference>
<keyword evidence="1" id="KW-0732">Signal</keyword>
<name>A0A937XBI4_UNCEI</name>
<evidence type="ECO:0008006" key="4">
    <source>
        <dbReference type="Google" id="ProtNLM"/>
    </source>
</evidence>
<protein>
    <recommendedName>
        <fullName evidence="4">DUF4402 domain-containing protein</fullName>
    </recommendedName>
</protein>
<feature type="signal peptide" evidence="1">
    <location>
        <begin position="1"/>
        <end position="23"/>
    </location>
</feature>
<comment type="caution">
    <text evidence="2">The sequence shown here is derived from an EMBL/GenBank/DDBJ whole genome shotgun (WGS) entry which is preliminary data.</text>
</comment>
<evidence type="ECO:0000313" key="3">
    <source>
        <dbReference type="Proteomes" id="UP000748308"/>
    </source>
</evidence>
<reference evidence="2" key="1">
    <citation type="submission" date="2019-03" db="EMBL/GenBank/DDBJ databases">
        <title>Lake Tanganyika Metagenome-Assembled Genomes (MAGs).</title>
        <authorList>
            <person name="Tran P."/>
        </authorList>
    </citation>
    <scope>NUCLEOTIDE SEQUENCE</scope>
    <source>
        <strain evidence="2">M_DeepCast_400m_m2_100</strain>
    </source>
</reference>